<name>A0A9W6KAX4_9PSED</name>
<dbReference type="AlphaFoldDB" id="A0A9W6KAX4"/>
<protein>
    <submittedName>
        <fullName evidence="1">Uncharacterized protein</fullName>
    </submittedName>
</protein>
<sequence length="57" mass="6199">MASIASGQQTRCANGLQWRLIISEQVTYDSSTTAGYCHVHDVYGDRTAGGFHFVYAG</sequence>
<evidence type="ECO:0000313" key="1">
    <source>
        <dbReference type="EMBL" id="GLK90890.1"/>
    </source>
</evidence>
<reference evidence="1" key="1">
    <citation type="journal article" date="2014" name="Int. J. Syst. Evol. Microbiol.">
        <title>Complete genome sequence of Corynebacterium casei LMG S-19264T (=DSM 44701T), isolated from a smear-ripened cheese.</title>
        <authorList>
            <consortium name="US DOE Joint Genome Institute (JGI-PGF)"/>
            <person name="Walter F."/>
            <person name="Albersmeier A."/>
            <person name="Kalinowski J."/>
            <person name="Ruckert C."/>
        </authorList>
    </citation>
    <scope>NUCLEOTIDE SEQUENCE</scope>
    <source>
        <strain evidence="1">VKM B-2935</strain>
    </source>
</reference>
<dbReference type="Proteomes" id="UP001143328">
    <property type="component" value="Unassembled WGS sequence"/>
</dbReference>
<evidence type="ECO:0000313" key="2">
    <source>
        <dbReference type="Proteomes" id="UP001143328"/>
    </source>
</evidence>
<dbReference type="EMBL" id="BSFN01000015">
    <property type="protein sequence ID" value="GLK90890.1"/>
    <property type="molecule type" value="Genomic_DNA"/>
</dbReference>
<keyword evidence="2" id="KW-1185">Reference proteome</keyword>
<accession>A0A9W6KAX4</accession>
<gene>
    <name evidence="1" type="ORF">GCM10017655_39540</name>
</gene>
<reference evidence="1" key="2">
    <citation type="submission" date="2023-01" db="EMBL/GenBank/DDBJ databases">
        <authorList>
            <person name="Sun Q."/>
            <person name="Evtushenko L."/>
        </authorList>
    </citation>
    <scope>NUCLEOTIDE SEQUENCE</scope>
    <source>
        <strain evidence="1">VKM B-2935</strain>
    </source>
</reference>
<organism evidence="1 2">
    <name type="scientific">Pseudomonas turukhanskensis</name>
    <dbReference type="NCBI Taxonomy" id="1806536"/>
    <lineage>
        <taxon>Bacteria</taxon>
        <taxon>Pseudomonadati</taxon>
        <taxon>Pseudomonadota</taxon>
        <taxon>Gammaproteobacteria</taxon>
        <taxon>Pseudomonadales</taxon>
        <taxon>Pseudomonadaceae</taxon>
        <taxon>Pseudomonas</taxon>
    </lineage>
</organism>
<proteinExistence type="predicted"/>
<comment type="caution">
    <text evidence="1">The sequence shown here is derived from an EMBL/GenBank/DDBJ whole genome shotgun (WGS) entry which is preliminary data.</text>
</comment>